<sequence length="520" mass="57344">MQALLVSALVLVAAGAQSATLRVATQGDALSMDPHSLAEAVQLSFLGNVYEPLVTRGKQLELQPALATRWSLISPNVWRFELRRGVRFHDGAAFDADDVVFSIERARGDGSDMRSQVATVTAVRKVDAFTVDVETRVPNPILPDLITSLYMMSARWAEQQGAQRPVDRRKGVENAASFRANGTGPYRLRERQPGVRTTLVRHRGYWGAVEGNVEEVVFTPVANDATRVAALVSGEVDLIDPLPLQDVPRVSRQPGAKVLQGPESRVVFLGFDQRRDELLYASVKGRNPFKDKRVRQAFAQAVDVDTIVDKLMRGAARPAGLMVAPGIRGWDATLDRRVPHDPAAARRLLAEAGYGDGFDITLDCPNDRYVNDSEICQAVAAQLARVGVRVRVQAQPKATYFPKVLRRDTSFFMAGWSPAGYDAHNALFALVGTPAPPRGQWNLGAYSHPETDALIDAAQAETDVQRRTALLGRALAQHRDEFGHLPLHQQFLSWGVRDTVTAVQRADNFLFFKWFKVAPR</sequence>
<evidence type="ECO:0000313" key="6">
    <source>
        <dbReference type="EMBL" id="RVT49827.1"/>
    </source>
</evidence>
<organism evidence="6 7">
    <name type="scientific">Rubrivivax albus</name>
    <dbReference type="NCBI Taxonomy" id="2499835"/>
    <lineage>
        <taxon>Bacteria</taxon>
        <taxon>Pseudomonadati</taxon>
        <taxon>Pseudomonadota</taxon>
        <taxon>Betaproteobacteria</taxon>
        <taxon>Burkholderiales</taxon>
        <taxon>Sphaerotilaceae</taxon>
        <taxon>Rubrivivax</taxon>
    </lineage>
</organism>
<keyword evidence="3 4" id="KW-0732">Signal</keyword>
<evidence type="ECO:0000259" key="5">
    <source>
        <dbReference type="Pfam" id="PF00496"/>
    </source>
</evidence>
<dbReference type="Pfam" id="PF00496">
    <property type="entry name" value="SBP_bac_5"/>
    <property type="match status" value="1"/>
</dbReference>
<accession>A0A3S2TKM3</accession>
<dbReference type="PANTHER" id="PTHR30290:SF9">
    <property type="entry name" value="OLIGOPEPTIDE-BINDING PROTEIN APPA"/>
    <property type="match status" value="1"/>
</dbReference>
<feature type="signal peptide" evidence="4">
    <location>
        <begin position="1"/>
        <end position="18"/>
    </location>
</feature>
<evidence type="ECO:0000256" key="1">
    <source>
        <dbReference type="ARBA" id="ARBA00005695"/>
    </source>
</evidence>
<dbReference type="GO" id="GO:0030288">
    <property type="term" value="C:outer membrane-bounded periplasmic space"/>
    <property type="evidence" value="ECO:0007669"/>
    <property type="project" value="UniProtKB-ARBA"/>
</dbReference>
<reference evidence="6 7" key="1">
    <citation type="submission" date="2019-01" db="EMBL/GenBank/DDBJ databases">
        <authorList>
            <person name="Chen W.-M."/>
        </authorList>
    </citation>
    <scope>NUCLEOTIDE SEQUENCE [LARGE SCALE GENOMIC DNA]</scope>
    <source>
        <strain evidence="6 7">ICH-3</strain>
    </source>
</reference>
<evidence type="ECO:0000256" key="2">
    <source>
        <dbReference type="ARBA" id="ARBA00022448"/>
    </source>
</evidence>
<evidence type="ECO:0000256" key="4">
    <source>
        <dbReference type="SAM" id="SignalP"/>
    </source>
</evidence>
<dbReference type="GO" id="GO:1904680">
    <property type="term" value="F:peptide transmembrane transporter activity"/>
    <property type="evidence" value="ECO:0007669"/>
    <property type="project" value="TreeGrafter"/>
</dbReference>
<dbReference type="EMBL" id="SACT01000007">
    <property type="protein sequence ID" value="RVT49827.1"/>
    <property type="molecule type" value="Genomic_DNA"/>
</dbReference>
<dbReference type="Gene3D" id="3.10.105.10">
    <property type="entry name" value="Dipeptide-binding Protein, Domain 3"/>
    <property type="match status" value="1"/>
</dbReference>
<feature type="chain" id="PRO_5018574108" evidence="4">
    <location>
        <begin position="19"/>
        <end position="520"/>
    </location>
</feature>
<dbReference type="Proteomes" id="UP000288178">
    <property type="component" value="Unassembled WGS sequence"/>
</dbReference>
<dbReference type="AlphaFoldDB" id="A0A3S2TKM3"/>
<gene>
    <name evidence="6" type="ORF">ENE75_18330</name>
</gene>
<feature type="domain" description="Solute-binding protein family 5" evidence="5">
    <location>
        <begin position="61"/>
        <end position="432"/>
    </location>
</feature>
<proteinExistence type="inferred from homology"/>
<dbReference type="RefSeq" id="WP_128200000.1">
    <property type="nucleotide sequence ID" value="NZ_SACT01000007.1"/>
</dbReference>
<dbReference type="InterPro" id="IPR039424">
    <property type="entry name" value="SBP_5"/>
</dbReference>
<name>A0A3S2TKM3_9BURK</name>
<dbReference type="OrthoDB" id="9801799at2"/>
<dbReference type="GO" id="GO:0043190">
    <property type="term" value="C:ATP-binding cassette (ABC) transporter complex"/>
    <property type="evidence" value="ECO:0007669"/>
    <property type="project" value="InterPro"/>
</dbReference>
<comment type="similarity">
    <text evidence="1">Belongs to the bacterial solute-binding protein 5 family.</text>
</comment>
<comment type="caution">
    <text evidence="6">The sequence shown here is derived from an EMBL/GenBank/DDBJ whole genome shotgun (WGS) entry which is preliminary data.</text>
</comment>
<dbReference type="InterPro" id="IPR000914">
    <property type="entry name" value="SBP_5_dom"/>
</dbReference>
<evidence type="ECO:0000313" key="7">
    <source>
        <dbReference type="Proteomes" id="UP000288178"/>
    </source>
</evidence>
<dbReference type="InterPro" id="IPR030678">
    <property type="entry name" value="Peptide/Ni-bd"/>
</dbReference>
<dbReference type="SUPFAM" id="SSF53850">
    <property type="entry name" value="Periplasmic binding protein-like II"/>
    <property type="match status" value="1"/>
</dbReference>
<dbReference type="Gene3D" id="3.90.76.10">
    <property type="entry name" value="Dipeptide-binding Protein, Domain 1"/>
    <property type="match status" value="1"/>
</dbReference>
<protein>
    <submittedName>
        <fullName evidence="6">ABC transporter substrate-binding protein</fullName>
    </submittedName>
</protein>
<dbReference type="GO" id="GO:0015833">
    <property type="term" value="P:peptide transport"/>
    <property type="evidence" value="ECO:0007669"/>
    <property type="project" value="TreeGrafter"/>
</dbReference>
<keyword evidence="2" id="KW-0813">Transport</keyword>
<dbReference type="PANTHER" id="PTHR30290">
    <property type="entry name" value="PERIPLASMIC BINDING COMPONENT OF ABC TRANSPORTER"/>
    <property type="match status" value="1"/>
</dbReference>
<dbReference type="CDD" id="cd08498">
    <property type="entry name" value="PBP2_NikA_DppA_OppA_like_2"/>
    <property type="match status" value="1"/>
</dbReference>
<evidence type="ECO:0000256" key="3">
    <source>
        <dbReference type="ARBA" id="ARBA00022729"/>
    </source>
</evidence>
<dbReference type="Gene3D" id="3.40.190.10">
    <property type="entry name" value="Periplasmic binding protein-like II"/>
    <property type="match status" value="1"/>
</dbReference>
<keyword evidence="7" id="KW-1185">Reference proteome</keyword>
<dbReference type="PIRSF" id="PIRSF002741">
    <property type="entry name" value="MppA"/>
    <property type="match status" value="1"/>
</dbReference>